<dbReference type="InterPro" id="IPR039261">
    <property type="entry name" value="FNR_nucleotide-bd"/>
</dbReference>
<dbReference type="CDD" id="cd06184">
    <property type="entry name" value="flavohem_like_fad_nad_binding"/>
    <property type="match status" value="1"/>
</dbReference>
<dbReference type="InterPro" id="IPR012292">
    <property type="entry name" value="Globin/Proto"/>
</dbReference>
<gene>
    <name evidence="15" type="primary">hmp</name>
    <name evidence="18" type="ORF">HNQ08_002735</name>
</gene>
<feature type="binding site" evidence="15">
    <location>
        <begin position="399"/>
        <end position="402"/>
    </location>
    <ligand>
        <name>FAD</name>
        <dbReference type="ChEBI" id="CHEBI:57692"/>
    </ligand>
</feature>
<keyword evidence="6 15" id="KW-0285">Flavoprotein</keyword>
<comment type="catalytic activity">
    <reaction evidence="13 15">
        <text>2 nitric oxide + NADH + 2 O2 = 2 nitrate + NAD(+) + H(+)</text>
        <dbReference type="Rhea" id="RHEA:19469"/>
        <dbReference type="ChEBI" id="CHEBI:15378"/>
        <dbReference type="ChEBI" id="CHEBI:15379"/>
        <dbReference type="ChEBI" id="CHEBI:16480"/>
        <dbReference type="ChEBI" id="CHEBI:17632"/>
        <dbReference type="ChEBI" id="CHEBI:57540"/>
        <dbReference type="ChEBI" id="CHEBI:57945"/>
        <dbReference type="EC" id="1.14.12.17"/>
    </reaction>
</comment>
<dbReference type="PROSITE" id="PS01033">
    <property type="entry name" value="GLOBIN"/>
    <property type="match status" value="1"/>
</dbReference>
<evidence type="ECO:0000256" key="3">
    <source>
        <dbReference type="ARBA" id="ARBA00022448"/>
    </source>
</evidence>
<evidence type="ECO:0000259" key="17">
    <source>
        <dbReference type="PROSITE" id="PS51384"/>
    </source>
</evidence>
<dbReference type="RefSeq" id="WP_184132887.1">
    <property type="nucleotide sequence ID" value="NZ_JACHFL010000006.1"/>
</dbReference>
<keyword evidence="18" id="KW-0223">Dioxygenase</keyword>
<evidence type="ECO:0000256" key="5">
    <source>
        <dbReference type="ARBA" id="ARBA00022621"/>
    </source>
</evidence>
<dbReference type="NCBIfam" id="NF009805">
    <property type="entry name" value="PRK13289.1"/>
    <property type="match status" value="1"/>
</dbReference>
<evidence type="ECO:0000256" key="12">
    <source>
        <dbReference type="ARBA" id="ARBA00023027"/>
    </source>
</evidence>
<dbReference type="InterPro" id="IPR000971">
    <property type="entry name" value="Globin"/>
</dbReference>
<dbReference type="EC" id="1.14.12.17" evidence="15"/>
<feature type="domain" description="Globin" evidence="16">
    <location>
        <begin position="1"/>
        <end position="138"/>
    </location>
</feature>
<keyword evidence="3 15" id="KW-0813">Transport</keyword>
<dbReference type="Proteomes" id="UP000552709">
    <property type="component" value="Unassembled WGS sequence"/>
</dbReference>
<evidence type="ECO:0000256" key="11">
    <source>
        <dbReference type="ARBA" id="ARBA00023004"/>
    </source>
</evidence>
<dbReference type="HAMAP" id="MF_01252">
    <property type="entry name" value="Hmp"/>
    <property type="match status" value="1"/>
</dbReference>
<evidence type="ECO:0000256" key="13">
    <source>
        <dbReference type="ARBA" id="ARBA00048649"/>
    </source>
</evidence>
<dbReference type="GO" id="GO:0071949">
    <property type="term" value="F:FAD binding"/>
    <property type="evidence" value="ECO:0007669"/>
    <property type="project" value="InterPro"/>
</dbReference>
<keyword evidence="9 15" id="KW-0521">NADP</keyword>
<dbReference type="FunFam" id="2.40.30.10:FF:000034">
    <property type="entry name" value="Flavohemoprotein"/>
    <property type="match status" value="1"/>
</dbReference>
<dbReference type="GO" id="GO:0046210">
    <property type="term" value="P:nitric oxide catabolic process"/>
    <property type="evidence" value="ECO:0007669"/>
    <property type="project" value="TreeGrafter"/>
</dbReference>
<feature type="region of interest" description="Reductase" evidence="15">
    <location>
        <begin position="149"/>
        <end position="413"/>
    </location>
</feature>
<feature type="binding site" evidence="15">
    <location>
        <begin position="278"/>
        <end position="283"/>
    </location>
    <ligand>
        <name>NADP(+)</name>
        <dbReference type="ChEBI" id="CHEBI:58349"/>
    </ligand>
</feature>
<comment type="domain">
    <text evidence="15">Consists of two distinct domains; an N-terminal heme-containing oxygen-binding domain and a C-terminal reductase domain with binding sites for FAD and NAD(P)H.</text>
</comment>
<comment type="caution">
    <text evidence="18">The sequence shown here is derived from an EMBL/GenBank/DDBJ whole genome shotgun (WGS) entry which is preliminary data.</text>
</comment>
<evidence type="ECO:0000256" key="1">
    <source>
        <dbReference type="ARBA" id="ARBA00006401"/>
    </source>
</evidence>
<feature type="active site" description="Charge relay system" evidence="15">
    <location>
        <position position="95"/>
    </location>
</feature>
<dbReference type="Pfam" id="PF00970">
    <property type="entry name" value="FAD_binding_6"/>
    <property type="match status" value="1"/>
</dbReference>
<dbReference type="PANTHER" id="PTHR43396">
    <property type="entry name" value="FLAVOHEMOPROTEIN"/>
    <property type="match status" value="1"/>
</dbReference>
<dbReference type="InterPro" id="IPR001709">
    <property type="entry name" value="Flavoprot_Pyr_Nucl_cyt_Rdtase"/>
</dbReference>
<accession>A0A7W8NDV7</accession>
<sequence length="413" mass="45220">MLTSTQLQLIKATVPTLQVHGTEITRVFYASLFRAHPELLNIFNPVNQKNGRQANTLAASILSYAAHIDHLDRLGSMVNQIAHKHVSLDVLPEHYPIVGEHLLGAIQTVLGDAATLEILDAWAAAYRQLASIMMGVEGRMKAAGAEQEGGWHGFKPFTLTRRVQESAVITSFELTPQDGQPLPLFHPGQYISVQLQVPGQATRQIRQYSLSDAPNGRTYRISVKRESAPFPDADLPHGLISSHLHDGLHLGDTVLVHMPAGDFVLRDNARPVVLLSGGVGVTPMISMVNTLVANKSTRPVLFVHAALNRDVHAFREHVNSLTQTYPNLRKQVYYAQVMAEDQPGMHHDVEGLLSMDMLRPLLPLGDAEYYYCGPAGFAGAVEGLLDALGVPAEQRFTETFGPSRNFEVPSGTD</sequence>
<dbReference type="Pfam" id="PF00042">
    <property type="entry name" value="Globin"/>
    <property type="match status" value="1"/>
</dbReference>
<evidence type="ECO:0000256" key="9">
    <source>
        <dbReference type="ARBA" id="ARBA00022857"/>
    </source>
</evidence>
<keyword evidence="12 15" id="KW-0520">NAD</keyword>
<evidence type="ECO:0000313" key="18">
    <source>
        <dbReference type="EMBL" id="MBB5363629.1"/>
    </source>
</evidence>
<dbReference type="PANTHER" id="PTHR43396:SF3">
    <property type="entry name" value="FLAVOHEMOPROTEIN"/>
    <property type="match status" value="1"/>
</dbReference>
<comment type="cofactor">
    <cofactor evidence="15">
        <name>heme b</name>
        <dbReference type="ChEBI" id="CHEBI:60344"/>
    </cofactor>
    <text evidence="15">Binds 1 heme b (iron(II)-protoporphyrin IX) group per subunit.</text>
</comment>
<evidence type="ECO:0000256" key="2">
    <source>
        <dbReference type="ARBA" id="ARBA00008414"/>
    </source>
</evidence>
<comment type="catalytic activity">
    <reaction evidence="14 15">
        <text>2 nitric oxide + NADPH + 2 O2 = 2 nitrate + NADP(+) + H(+)</text>
        <dbReference type="Rhea" id="RHEA:19465"/>
        <dbReference type="ChEBI" id="CHEBI:15378"/>
        <dbReference type="ChEBI" id="CHEBI:15379"/>
        <dbReference type="ChEBI" id="CHEBI:16480"/>
        <dbReference type="ChEBI" id="CHEBI:17632"/>
        <dbReference type="ChEBI" id="CHEBI:57783"/>
        <dbReference type="ChEBI" id="CHEBI:58349"/>
        <dbReference type="EC" id="1.14.12.17"/>
    </reaction>
</comment>
<keyword evidence="8 15" id="KW-0274">FAD</keyword>
<dbReference type="Gene3D" id="1.10.490.10">
    <property type="entry name" value="Globins"/>
    <property type="match status" value="1"/>
</dbReference>
<dbReference type="Pfam" id="PF00175">
    <property type="entry name" value="NAD_binding_1"/>
    <property type="match status" value="1"/>
</dbReference>
<feature type="binding site" evidence="15">
    <location>
        <begin position="206"/>
        <end position="209"/>
    </location>
    <ligand>
        <name>FAD</name>
        <dbReference type="ChEBI" id="CHEBI:57692"/>
    </ligand>
</feature>
<evidence type="ECO:0000256" key="14">
    <source>
        <dbReference type="ARBA" id="ARBA00049433"/>
    </source>
</evidence>
<proteinExistence type="inferred from homology"/>
<feature type="active site" description="Charge relay system" evidence="15">
    <location>
        <position position="137"/>
    </location>
</feature>
<comment type="similarity">
    <text evidence="1 15">In the C-terminal section; belongs to the flavoprotein pyridine nucleotide cytochrome reductase family.</text>
</comment>
<organism evidence="18 19">
    <name type="scientific">Deinococcus humi</name>
    <dbReference type="NCBI Taxonomy" id="662880"/>
    <lineage>
        <taxon>Bacteria</taxon>
        <taxon>Thermotogati</taxon>
        <taxon>Deinococcota</taxon>
        <taxon>Deinococci</taxon>
        <taxon>Deinococcales</taxon>
        <taxon>Deinococcaceae</taxon>
        <taxon>Deinococcus</taxon>
    </lineage>
</organism>
<name>A0A7W8NDV7_9DEIO</name>
<feature type="site" description="Influences the redox potential of the prosthetic heme and FAD groups" evidence="15">
    <location>
        <position position="398"/>
    </location>
</feature>
<dbReference type="InterPro" id="IPR017938">
    <property type="entry name" value="Riboflavin_synthase-like_b-brl"/>
</dbReference>
<evidence type="ECO:0000256" key="7">
    <source>
        <dbReference type="ARBA" id="ARBA00022723"/>
    </source>
</evidence>
<evidence type="ECO:0000256" key="8">
    <source>
        <dbReference type="ARBA" id="ARBA00022827"/>
    </source>
</evidence>
<dbReference type="SUPFAM" id="SSF52343">
    <property type="entry name" value="Ferredoxin reductase-like, C-terminal NADP-linked domain"/>
    <property type="match status" value="1"/>
</dbReference>
<dbReference type="GO" id="GO:0005344">
    <property type="term" value="F:oxygen carrier activity"/>
    <property type="evidence" value="ECO:0007669"/>
    <property type="project" value="UniProtKB-UniRule"/>
</dbReference>
<keyword evidence="4 15" id="KW-0349">Heme</keyword>
<keyword evidence="11 15" id="KW-0408">Iron</keyword>
<keyword evidence="7 15" id="KW-0479">Metal-binding</keyword>
<feature type="binding site" description="proximal binding residue" evidence="15">
    <location>
        <position position="85"/>
    </location>
    <ligand>
        <name>heme b</name>
        <dbReference type="ChEBI" id="CHEBI:60344"/>
    </ligand>
    <ligandPart>
        <name>Fe</name>
        <dbReference type="ChEBI" id="CHEBI:18248"/>
    </ligandPart>
</feature>
<keyword evidence="10 15" id="KW-0560">Oxidoreductase</keyword>
<dbReference type="InterPro" id="IPR009050">
    <property type="entry name" value="Globin-like_sf"/>
</dbReference>
<dbReference type="GO" id="GO:0046872">
    <property type="term" value="F:metal ion binding"/>
    <property type="evidence" value="ECO:0007669"/>
    <property type="project" value="UniProtKB-KW"/>
</dbReference>
<dbReference type="AlphaFoldDB" id="A0A7W8NDV7"/>
<dbReference type="InterPro" id="IPR023950">
    <property type="entry name" value="Hmp"/>
</dbReference>
<dbReference type="InterPro" id="IPR001433">
    <property type="entry name" value="OxRdtase_FAD/NAD-bd"/>
</dbReference>
<dbReference type="Gene3D" id="3.40.50.80">
    <property type="entry name" value="Nucleotide-binding domain of ferredoxin-NADP reductase (FNR) module"/>
    <property type="match status" value="1"/>
</dbReference>
<dbReference type="GO" id="GO:0019825">
    <property type="term" value="F:oxygen binding"/>
    <property type="evidence" value="ECO:0007669"/>
    <property type="project" value="InterPro"/>
</dbReference>
<feature type="site" description="Influences the redox potential of the prosthetic heme and FAD groups" evidence="15">
    <location>
        <position position="84"/>
    </location>
</feature>
<protein>
    <recommendedName>
        <fullName evidence="15">Flavohemoprotein</fullName>
    </recommendedName>
    <alternativeName>
        <fullName evidence="15">Flavohemoglobin</fullName>
    </alternativeName>
    <alternativeName>
        <fullName evidence="15">Hemoglobin-like protein</fullName>
    </alternativeName>
    <alternativeName>
        <fullName evidence="15">Nitric oxide dioxygenase</fullName>
        <shortName evidence="15">NO oxygenase</shortName>
        <shortName evidence="15">NOD</shortName>
        <ecNumber evidence="15">1.14.12.17</ecNumber>
    </alternativeName>
</protein>
<keyword evidence="5 15" id="KW-0561">Oxygen transport</keyword>
<dbReference type="Gene3D" id="2.40.30.10">
    <property type="entry name" value="Translation factors"/>
    <property type="match status" value="1"/>
</dbReference>
<dbReference type="GO" id="GO:0020037">
    <property type="term" value="F:heme binding"/>
    <property type="evidence" value="ECO:0007669"/>
    <property type="project" value="InterPro"/>
</dbReference>
<evidence type="ECO:0000259" key="16">
    <source>
        <dbReference type="PROSITE" id="PS01033"/>
    </source>
</evidence>
<feature type="site" description="Involved in heme-bound ligand stabilization and O-O bond activation" evidence="15">
    <location>
        <position position="29"/>
    </location>
</feature>
<evidence type="ECO:0000256" key="15">
    <source>
        <dbReference type="HAMAP-Rule" id="MF_01252"/>
    </source>
</evidence>
<comment type="similarity">
    <text evidence="2 15">Belongs to the globin family. Two-domain flavohemoproteins subfamily.</text>
</comment>
<feature type="binding site" evidence="15">
    <location>
        <position position="190"/>
    </location>
    <ligand>
        <name>FAD</name>
        <dbReference type="ChEBI" id="CHEBI:57692"/>
    </ligand>
</feature>
<dbReference type="GO" id="GO:0008941">
    <property type="term" value="F:nitric oxide dioxygenase NAD(P)H activity"/>
    <property type="evidence" value="ECO:0007669"/>
    <property type="project" value="UniProtKB-UniRule"/>
</dbReference>
<dbReference type="CDD" id="cd08922">
    <property type="entry name" value="FHb-globin"/>
    <property type="match status" value="1"/>
</dbReference>
<keyword evidence="19" id="KW-1185">Reference proteome</keyword>
<dbReference type="FunFam" id="1.10.490.10:FF:000003">
    <property type="entry name" value="Flavohemoprotein"/>
    <property type="match status" value="1"/>
</dbReference>
<dbReference type="InterPro" id="IPR017927">
    <property type="entry name" value="FAD-bd_FR_type"/>
</dbReference>
<dbReference type="GO" id="GO:0071500">
    <property type="term" value="P:cellular response to nitrosative stress"/>
    <property type="evidence" value="ECO:0007669"/>
    <property type="project" value="TreeGrafter"/>
</dbReference>
<reference evidence="18 19" key="1">
    <citation type="submission" date="2020-08" db="EMBL/GenBank/DDBJ databases">
        <title>Genomic Encyclopedia of Type Strains, Phase IV (KMG-IV): sequencing the most valuable type-strain genomes for metagenomic binning, comparative biology and taxonomic classification.</title>
        <authorList>
            <person name="Goeker M."/>
        </authorList>
    </citation>
    <scope>NUCLEOTIDE SEQUENCE [LARGE SCALE GENOMIC DNA]</scope>
    <source>
        <strain evidence="18 19">DSM 27939</strain>
    </source>
</reference>
<dbReference type="InterPro" id="IPR008333">
    <property type="entry name" value="Cbr1-like_FAD-bd_dom"/>
</dbReference>
<evidence type="ECO:0000256" key="10">
    <source>
        <dbReference type="ARBA" id="ARBA00023002"/>
    </source>
</evidence>
<dbReference type="SUPFAM" id="SSF63380">
    <property type="entry name" value="Riboflavin synthase domain-like"/>
    <property type="match status" value="1"/>
</dbReference>
<evidence type="ECO:0000256" key="4">
    <source>
        <dbReference type="ARBA" id="ARBA00022617"/>
    </source>
</evidence>
<dbReference type="PROSITE" id="PS51384">
    <property type="entry name" value="FAD_FR"/>
    <property type="match status" value="1"/>
</dbReference>
<dbReference type="SUPFAM" id="SSF46458">
    <property type="entry name" value="Globin-like"/>
    <property type="match status" value="1"/>
</dbReference>
<dbReference type="FunFam" id="3.40.50.80:FF:000010">
    <property type="entry name" value="Flavohemoprotein"/>
    <property type="match status" value="1"/>
</dbReference>
<dbReference type="EMBL" id="JACHFL010000006">
    <property type="protein sequence ID" value="MBB5363629.1"/>
    <property type="molecule type" value="Genomic_DNA"/>
</dbReference>
<evidence type="ECO:0000313" key="19">
    <source>
        <dbReference type="Proteomes" id="UP000552709"/>
    </source>
</evidence>
<evidence type="ECO:0000256" key="6">
    <source>
        <dbReference type="ARBA" id="ARBA00022630"/>
    </source>
</evidence>
<comment type="cofactor">
    <cofactor evidence="15">
        <name>FAD</name>
        <dbReference type="ChEBI" id="CHEBI:57692"/>
    </cofactor>
    <text evidence="15">Binds 1 FAD per subunit.</text>
</comment>
<dbReference type="PRINTS" id="PR00371">
    <property type="entry name" value="FPNCR"/>
</dbReference>
<feature type="domain" description="FAD-binding FR-type" evidence="17">
    <location>
        <begin position="152"/>
        <end position="266"/>
    </location>
</feature>